<feature type="domain" description="tRNA(Ile)-lysidine/2-thiocytidine synthase N-terminal" evidence="9">
    <location>
        <begin position="50"/>
        <end position="224"/>
    </location>
</feature>
<dbReference type="CDD" id="cd01992">
    <property type="entry name" value="TilS_N"/>
    <property type="match status" value="1"/>
</dbReference>
<sequence length="403" mass="40959">MEDRAGFRERRTGPAPAGRHTWGMGPHPAVAEIRRALRLALADLPPGGLVLAACSGGSDSLALAACLGFVAPRLGLRAGLLTVDHGLQEGSAARAREVAALAASFGLSPAEALTVTVGRAGGPEAAARDARYAALGAAAGRLGAVAVLLGHTRDDQAETVLLRLARGSGTRSLAGMPAAAGVYRRPLLGAGRESTRAACAALGLRPWEDPHNADRAFTRVRVRRDVLPALQRALGPGVTEALARTAALCRDDADALDAWAEAAYTEALHPGPADTGPADIGPADTGPADTKATDTDATDTEALHAGPADTKAPETGTAGAGAAGTGHGLAVERLAVLPGAVRRRVIRRAALAAGAEASALAAVHIEQADRLVTAWHGQRRVELPGGVAVVRRYGTLIFASTLT</sequence>
<evidence type="ECO:0000259" key="9">
    <source>
        <dbReference type="Pfam" id="PF01171"/>
    </source>
</evidence>
<reference evidence="11" key="1">
    <citation type="submission" date="2021-01" db="EMBL/GenBank/DDBJ databases">
        <title>Whole genome shotgun sequence of Sphaerisporangium rufum NBRC 109079.</title>
        <authorList>
            <person name="Komaki H."/>
            <person name="Tamura T."/>
        </authorList>
    </citation>
    <scope>NUCLEOTIDE SEQUENCE</scope>
    <source>
        <strain evidence="11">NBRC 109079</strain>
    </source>
</reference>
<keyword evidence="3 7" id="KW-0819">tRNA processing</keyword>
<feature type="domain" description="tRNA(Ile)-lysidine synthase substrate-binding" evidence="10">
    <location>
        <begin position="329"/>
        <end position="396"/>
    </location>
</feature>
<evidence type="ECO:0000256" key="4">
    <source>
        <dbReference type="ARBA" id="ARBA00022741"/>
    </source>
</evidence>
<evidence type="ECO:0000256" key="2">
    <source>
        <dbReference type="ARBA" id="ARBA00022598"/>
    </source>
</evidence>
<proteinExistence type="inferred from homology"/>
<dbReference type="SUPFAM" id="SSF82829">
    <property type="entry name" value="MesJ substrate recognition domain-like"/>
    <property type="match status" value="1"/>
</dbReference>
<protein>
    <recommendedName>
        <fullName evidence="7">tRNA(Ile)-lysidine synthase</fullName>
        <ecNumber evidence="7">6.3.4.19</ecNumber>
    </recommendedName>
    <alternativeName>
        <fullName evidence="7">tRNA(Ile)-2-lysyl-cytidine synthase</fullName>
    </alternativeName>
    <alternativeName>
        <fullName evidence="7">tRNA(Ile)-lysidine synthetase</fullName>
    </alternativeName>
</protein>
<dbReference type="PANTHER" id="PTHR43033">
    <property type="entry name" value="TRNA(ILE)-LYSIDINE SYNTHASE-RELATED"/>
    <property type="match status" value="1"/>
</dbReference>
<comment type="similarity">
    <text evidence="7">Belongs to the tRNA(Ile)-lysidine synthase family.</text>
</comment>
<comment type="subcellular location">
    <subcellularLocation>
        <location evidence="7">Cytoplasm</location>
    </subcellularLocation>
</comment>
<name>A0A919V0K8_9ACTN</name>
<keyword evidence="4 7" id="KW-0547">Nucleotide-binding</keyword>
<evidence type="ECO:0000313" key="11">
    <source>
        <dbReference type="EMBL" id="GII77547.1"/>
    </source>
</evidence>
<feature type="compositionally biased region" description="Basic and acidic residues" evidence="8">
    <location>
        <begin position="1"/>
        <end position="12"/>
    </location>
</feature>
<dbReference type="EMBL" id="BOOU01000036">
    <property type="protein sequence ID" value="GII77547.1"/>
    <property type="molecule type" value="Genomic_DNA"/>
</dbReference>
<dbReference type="Pfam" id="PF09179">
    <property type="entry name" value="TilS"/>
    <property type="match status" value="1"/>
</dbReference>
<keyword evidence="2 7" id="KW-0436">Ligase</keyword>
<dbReference type="Gene3D" id="3.40.50.620">
    <property type="entry name" value="HUPs"/>
    <property type="match status" value="1"/>
</dbReference>
<gene>
    <name evidence="7 11" type="primary">tilS</name>
    <name evidence="11" type="ORF">Sru01_25290</name>
</gene>
<evidence type="ECO:0000256" key="3">
    <source>
        <dbReference type="ARBA" id="ARBA00022694"/>
    </source>
</evidence>
<dbReference type="HAMAP" id="MF_01161">
    <property type="entry name" value="tRNA_Ile_lys_synt"/>
    <property type="match status" value="1"/>
</dbReference>
<dbReference type="InterPro" id="IPR015262">
    <property type="entry name" value="tRNA_Ile_lys_synt_subst-bd"/>
</dbReference>
<dbReference type="Gene3D" id="3.30.465.60">
    <property type="match status" value="1"/>
</dbReference>
<comment type="caution">
    <text evidence="11">The sequence shown here is derived from an EMBL/GenBank/DDBJ whole genome shotgun (WGS) entry which is preliminary data.</text>
</comment>
<dbReference type="Pfam" id="PF01171">
    <property type="entry name" value="ATP_bind_3"/>
    <property type="match status" value="1"/>
</dbReference>
<dbReference type="InterPro" id="IPR014729">
    <property type="entry name" value="Rossmann-like_a/b/a_fold"/>
</dbReference>
<evidence type="ECO:0000256" key="5">
    <source>
        <dbReference type="ARBA" id="ARBA00022840"/>
    </source>
</evidence>
<dbReference type="InterPro" id="IPR011063">
    <property type="entry name" value="TilS/TtcA_N"/>
</dbReference>
<keyword evidence="12" id="KW-1185">Reference proteome</keyword>
<dbReference type="GO" id="GO:0032267">
    <property type="term" value="F:tRNA(Ile)-lysidine synthase activity"/>
    <property type="evidence" value="ECO:0007669"/>
    <property type="project" value="UniProtKB-EC"/>
</dbReference>
<dbReference type="GO" id="GO:0005524">
    <property type="term" value="F:ATP binding"/>
    <property type="evidence" value="ECO:0007669"/>
    <property type="project" value="UniProtKB-UniRule"/>
</dbReference>
<evidence type="ECO:0000313" key="12">
    <source>
        <dbReference type="Proteomes" id="UP000655287"/>
    </source>
</evidence>
<evidence type="ECO:0000256" key="1">
    <source>
        <dbReference type="ARBA" id="ARBA00022490"/>
    </source>
</evidence>
<evidence type="ECO:0000256" key="8">
    <source>
        <dbReference type="SAM" id="MobiDB-lite"/>
    </source>
</evidence>
<feature type="region of interest" description="Disordered" evidence="8">
    <location>
        <begin position="1"/>
        <end position="23"/>
    </location>
</feature>
<keyword evidence="5 7" id="KW-0067">ATP-binding</keyword>
<comment type="domain">
    <text evidence="7">The N-terminal region contains the highly conserved SGGXDS motif, predicted to be a P-loop motif involved in ATP binding.</text>
</comment>
<dbReference type="EC" id="6.3.4.19" evidence="7"/>
<evidence type="ECO:0000256" key="6">
    <source>
        <dbReference type="ARBA" id="ARBA00048539"/>
    </source>
</evidence>
<feature type="binding site" evidence="7">
    <location>
        <begin position="55"/>
        <end position="60"/>
    </location>
    <ligand>
        <name>ATP</name>
        <dbReference type="ChEBI" id="CHEBI:30616"/>
    </ligand>
</feature>
<dbReference type="AlphaFoldDB" id="A0A919V0K8"/>
<keyword evidence="1 7" id="KW-0963">Cytoplasm</keyword>
<comment type="function">
    <text evidence="7">Ligates lysine onto the cytidine present at position 34 of the AUA codon-specific tRNA(Ile) that contains the anticodon CAU, in an ATP-dependent manner. Cytidine is converted to lysidine, thus changing the amino acid specificity of the tRNA from methionine to isoleucine.</text>
</comment>
<dbReference type="GO" id="GO:0005737">
    <property type="term" value="C:cytoplasm"/>
    <property type="evidence" value="ECO:0007669"/>
    <property type="project" value="UniProtKB-SubCell"/>
</dbReference>
<comment type="catalytic activity">
    <reaction evidence="6 7">
        <text>cytidine(34) in tRNA(Ile2) + L-lysine + ATP = lysidine(34) in tRNA(Ile2) + AMP + diphosphate + H(+)</text>
        <dbReference type="Rhea" id="RHEA:43744"/>
        <dbReference type="Rhea" id="RHEA-COMP:10625"/>
        <dbReference type="Rhea" id="RHEA-COMP:10670"/>
        <dbReference type="ChEBI" id="CHEBI:15378"/>
        <dbReference type="ChEBI" id="CHEBI:30616"/>
        <dbReference type="ChEBI" id="CHEBI:32551"/>
        <dbReference type="ChEBI" id="CHEBI:33019"/>
        <dbReference type="ChEBI" id="CHEBI:82748"/>
        <dbReference type="ChEBI" id="CHEBI:83665"/>
        <dbReference type="ChEBI" id="CHEBI:456215"/>
        <dbReference type="EC" id="6.3.4.19"/>
    </reaction>
</comment>
<evidence type="ECO:0000256" key="7">
    <source>
        <dbReference type="HAMAP-Rule" id="MF_01161"/>
    </source>
</evidence>
<feature type="region of interest" description="Disordered" evidence="8">
    <location>
        <begin position="268"/>
        <end position="325"/>
    </location>
</feature>
<dbReference type="PANTHER" id="PTHR43033:SF1">
    <property type="entry name" value="TRNA(ILE)-LYSIDINE SYNTHASE-RELATED"/>
    <property type="match status" value="1"/>
</dbReference>
<dbReference type="InterPro" id="IPR012795">
    <property type="entry name" value="tRNA_Ile_lys_synt_N"/>
</dbReference>
<accession>A0A919V0K8</accession>
<dbReference type="Proteomes" id="UP000655287">
    <property type="component" value="Unassembled WGS sequence"/>
</dbReference>
<dbReference type="GO" id="GO:0006400">
    <property type="term" value="P:tRNA modification"/>
    <property type="evidence" value="ECO:0007669"/>
    <property type="project" value="UniProtKB-UniRule"/>
</dbReference>
<dbReference type="SUPFAM" id="SSF52402">
    <property type="entry name" value="Adenine nucleotide alpha hydrolases-like"/>
    <property type="match status" value="1"/>
</dbReference>
<organism evidence="11 12">
    <name type="scientific">Sphaerisporangium rufum</name>
    <dbReference type="NCBI Taxonomy" id="1381558"/>
    <lineage>
        <taxon>Bacteria</taxon>
        <taxon>Bacillati</taxon>
        <taxon>Actinomycetota</taxon>
        <taxon>Actinomycetes</taxon>
        <taxon>Streptosporangiales</taxon>
        <taxon>Streptosporangiaceae</taxon>
        <taxon>Sphaerisporangium</taxon>
    </lineage>
</organism>
<dbReference type="InterPro" id="IPR012094">
    <property type="entry name" value="tRNA_Ile_lys_synt"/>
</dbReference>
<dbReference type="NCBIfam" id="TIGR02432">
    <property type="entry name" value="lysidine_TilS_N"/>
    <property type="match status" value="1"/>
</dbReference>
<evidence type="ECO:0000259" key="10">
    <source>
        <dbReference type="Pfam" id="PF09179"/>
    </source>
</evidence>